<gene>
    <name evidence="2" type="ORF">CBP34_06740</name>
</gene>
<proteinExistence type="predicted"/>
<sequence length="71" mass="7621">MSCPFQQGAADAAPADGGTHADSGFTGFMDFFALTIVMDGWMGPVGCFALPVLVYARHRRGILELRKIAMQ</sequence>
<evidence type="ECO:0000313" key="2">
    <source>
        <dbReference type="EMBL" id="ART51424.1"/>
    </source>
</evidence>
<keyword evidence="1" id="KW-0812">Transmembrane</keyword>
<dbReference type="AlphaFoldDB" id="A0A240U1W9"/>
<keyword evidence="1" id="KW-1133">Transmembrane helix</keyword>
<reference evidence="2 3" key="1">
    <citation type="submission" date="2017-05" db="EMBL/GenBank/DDBJ databases">
        <title>Polyphasic characterization of four soil-derived phenanthrene-degrading Acidovorax strains and proposal of Acidovorax phenanthrenivorans sp. nov.</title>
        <authorList>
            <person name="Singleton D.R."/>
            <person name="Lee J."/>
            <person name="Dickey A.N."/>
            <person name="Stroud A."/>
            <person name="Scholl E.H."/>
            <person name="Wright F.A."/>
            <person name="Aitken M.D."/>
        </authorList>
    </citation>
    <scope>NUCLEOTIDE SEQUENCE [LARGE SCALE GENOMIC DNA]</scope>
    <source>
        <strain evidence="2">NA3</strain>
    </source>
</reference>
<dbReference type="KEGG" id="acin:CBP34_06740"/>
<name>A0A240U1W9_9BURK</name>
<dbReference type="Proteomes" id="UP000194432">
    <property type="component" value="Chromosome 1"/>
</dbReference>
<evidence type="ECO:0000256" key="1">
    <source>
        <dbReference type="SAM" id="Phobius"/>
    </source>
</evidence>
<protein>
    <submittedName>
        <fullName evidence="2">Uncharacterized protein</fullName>
    </submittedName>
</protein>
<organism evidence="2 3">
    <name type="scientific">Acidovorax carolinensis</name>
    <dbReference type="NCBI Taxonomy" id="553814"/>
    <lineage>
        <taxon>Bacteria</taxon>
        <taxon>Pseudomonadati</taxon>
        <taxon>Pseudomonadota</taxon>
        <taxon>Betaproteobacteria</taxon>
        <taxon>Burkholderiales</taxon>
        <taxon>Comamonadaceae</taxon>
        <taxon>Acidovorax</taxon>
    </lineage>
</organism>
<keyword evidence="3" id="KW-1185">Reference proteome</keyword>
<feature type="transmembrane region" description="Helical" evidence="1">
    <location>
        <begin position="31"/>
        <end position="56"/>
    </location>
</feature>
<dbReference type="EMBL" id="CP021361">
    <property type="protein sequence ID" value="ART51424.1"/>
    <property type="molecule type" value="Genomic_DNA"/>
</dbReference>
<evidence type="ECO:0000313" key="3">
    <source>
        <dbReference type="Proteomes" id="UP000194432"/>
    </source>
</evidence>
<keyword evidence="1" id="KW-0472">Membrane</keyword>
<accession>A0A240U1W9</accession>